<evidence type="ECO:0000313" key="3">
    <source>
        <dbReference type="Proteomes" id="UP000054047"/>
    </source>
</evidence>
<proteinExistence type="predicted"/>
<feature type="region of interest" description="Disordered" evidence="1">
    <location>
        <begin position="56"/>
        <end position="76"/>
    </location>
</feature>
<reference evidence="2 3" key="1">
    <citation type="submission" date="2013-12" db="EMBL/GenBank/DDBJ databases">
        <title>Draft genome of the parsitic nematode Ancylostoma duodenale.</title>
        <authorList>
            <person name="Mitreva M."/>
        </authorList>
    </citation>
    <scope>NUCLEOTIDE SEQUENCE [LARGE SCALE GENOMIC DNA]</scope>
    <source>
        <strain evidence="2 3">Zhejiang</strain>
    </source>
</reference>
<protein>
    <submittedName>
        <fullName evidence="2">Uncharacterized protein</fullName>
    </submittedName>
</protein>
<dbReference type="AlphaFoldDB" id="A0A0C2FR73"/>
<dbReference type="Proteomes" id="UP000054047">
    <property type="component" value="Unassembled WGS sequence"/>
</dbReference>
<evidence type="ECO:0000313" key="2">
    <source>
        <dbReference type="EMBL" id="KIH51065.1"/>
    </source>
</evidence>
<gene>
    <name evidence="2" type="ORF">ANCDUO_18852</name>
</gene>
<accession>A0A0C2FR73</accession>
<feature type="region of interest" description="Disordered" evidence="1">
    <location>
        <begin position="1"/>
        <end position="33"/>
    </location>
</feature>
<dbReference type="EMBL" id="KN747761">
    <property type="protein sequence ID" value="KIH51065.1"/>
    <property type="molecule type" value="Genomic_DNA"/>
</dbReference>
<sequence>MKSVHRAMSSACHTEYDNAESEAALSDVEPNANGRTSRYARCVHFSCGEMITVYTGPKKSDARGGGGRRKAKTPTRSLSAVNCRALLMLNIN</sequence>
<evidence type="ECO:0000256" key="1">
    <source>
        <dbReference type="SAM" id="MobiDB-lite"/>
    </source>
</evidence>
<dbReference type="OrthoDB" id="5867840at2759"/>
<name>A0A0C2FR73_9BILA</name>
<keyword evidence="3" id="KW-1185">Reference proteome</keyword>
<organism evidence="2 3">
    <name type="scientific">Ancylostoma duodenale</name>
    <dbReference type="NCBI Taxonomy" id="51022"/>
    <lineage>
        <taxon>Eukaryota</taxon>
        <taxon>Metazoa</taxon>
        <taxon>Ecdysozoa</taxon>
        <taxon>Nematoda</taxon>
        <taxon>Chromadorea</taxon>
        <taxon>Rhabditida</taxon>
        <taxon>Rhabditina</taxon>
        <taxon>Rhabditomorpha</taxon>
        <taxon>Strongyloidea</taxon>
        <taxon>Ancylostomatidae</taxon>
        <taxon>Ancylostomatinae</taxon>
        <taxon>Ancylostoma</taxon>
    </lineage>
</organism>